<protein>
    <submittedName>
        <fullName evidence="2">Carboxypeptidase-like regulatory domain-containing protein</fullName>
    </submittedName>
</protein>
<keyword evidence="2" id="KW-0645">Protease</keyword>
<dbReference type="InterPro" id="IPR008969">
    <property type="entry name" value="CarboxyPept-like_regulatory"/>
</dbReference>
<dbReference type="GO" id="GO:0004180">
    <property type="term" value="F:carboxypeptidase activity"/>
    <property type="evidence" value="ECO:0007669"/>
    <property type="project" value="UniProtKB-KW"/>
</dbReference>
<evidence type="ECO:0000256" key="1">
    <source>
        <dbReference type="SAM" id="SignalP"/>
    </source>
</evidence>
<feature type="chain" id="PRO_5018764811" evidence="1">
    <location>
        <begin position="21"/>
        <end position="359"/>
    </location>
</feature>
<keyword evidence="3" id="KW-1185">Reference proteome</keyword>
<name>A0A3S3R1J0_9FLAO</name>
<reference evidence="2 3" key="1">
    <citation type="submission" date="2019-01" db="EMBL/GenBank/DDBJ databases">
        <title>Flavobacterium sp. nov.,isolated from freshwater.</title>
        <authorList>
            <person name="Zhang R."/>
            <person name="Du Z.-J."/>
        </authorList>
    </citation>
    <scope>NUCLEOTIDE SEQUENCE [LARGE SCALE GENOMIC DNA]</scope>
    <source>
        <strain evidence="2 3">1E403</strain>
    </source>
</reference>
<proteinExistence type="predicted"/>
<organism evidence="2 3">
    <name type="scientific">Flavobacterium cerinum</name>
    <dbReference type="NCBI Taxonomy" id="2502784"/>
    <lineage>
        <taxon>Bacteria</taxon>
        <taxon>Pseudomonadati</taxon>
        <taxon>Bacteroidota</taxon>
        <taxon>Flavobacteriia</taxon>
        <taxon>Flavobacteriales</taxon>
        <taxon>Flavobacteriaceae</taxon>
        <taxon>Flavobacterium</taxon>
    </lineage>
</organism>
<sequence length="359" mass="41123">MINKALFLFFFMFGFYSLNAQTISGYVYDDVEKKPLEGALVYLDGTTLKTNTDAKGFFSLTSLQDISGVLVVSYLGYQNYLLNNPFTNTKPVTVLLKENTTRLDEVVINKTKGPFSRKEMLKAFREQFLGQSAAGSSCKIVNEKDIYFDYDPAARTLKAMSTKPLQIINKRLKYTLVFDLAGFEVAYKTKSLNRAYINTSFFAGTTFFTDTSEKGNADKKRKAAYQGSQVHFLKALTQKQLKKEKYDFYVDKLPDDPEKYFIIKDTLNVKKVTVVPLPEQQREETLNSVKYNPERSKYHNMRYTFLHDKKNQSFLNFDKGVFYVDENGLFGPVTEVVFGGYMGNLKAGDMLPADYKYTE</sequence>
<evidence type="ECO:0000313" key="2">
    <source>
        <dbReference type="EMBL" id="RWX02355.1"/>
    </source>
</evidence>
<keyword evidence="2" id="KW-0378">Hydrolase</keyword>
<accession>A0A3S3R1J0</accession>
<feature type="signal peptide" evidence="1">
    <location>
        <begin position="1"/>
        <end position="20"/>
    </location>
</feature>
<dbReference type="SUPFAM" id="SSF49464">
    <property type="entry name" value="Carboxypeptidase regulatory domain-like"/>
    <property type="match status" value="1"/>
</dbReference>
<dbReference type="AlphaFoldDB" id="A0A3S3R1J0"/>
<evidence type="ECO:0000313" key="3">
    <source>
        <dbReference type="Proteomes" id="UP000287527"/>
    </source>
</evidence>
<dbReference type="Gene3D" id="2.60.40.1120">
    <property type="entry name" value="Carboxypeptidase-like, regulatory domain"/>
    <property type="match status" value="1"/>
</dbReference>
<gene>
    <name evidence="2" type="ORF">EPI11_03800</name>
</gene>
<dbReference type="RefSeq" id="WP_128388627.1">
    <property type="nucleotide sequence ID" value="NZ_SBII01000002.1"/>
</dbReference>
<dbReference type="EMBL" id="SBII01000002">
    <property type="protein sequence ID" value="RWX02355.1"/>
    <property type="molecule type" value="Genomic_DNA"/>
</dbReference>
<keyword evidence="1" id="KW-0732">Signal</keyword>
<comment type="caution">
    <text evidence="2">The sequence shown here is derived from an EMBL/GenBank/DDBJ whole genome shotgun (WGS) entry which is preliminary data.</text>
</comment>
<dbReference type="Pfam" id="PF13715">
    <property type="entry name" value="CarbopepD_reg_2"/>
    <property type="match status" value="1"/>
</dbReference>
<dbReference type="Proteomes" id="UP000287527">
    <property type="component" value="Unassembled WGS sequence"/>
</dbReference>
<keyword evidence="2" id="KW-0121">Carboxypeptidase</keyword>
<dbReference type="OrthoDB" id="1223654at2"/>